<evidence type="ECO:0000313" key="3">
    <source>
        <dbReference type="EMBL" id="CTQ49052.1"/>
    </source>
</evidence>
<gene>
    <name evidence="3" type="ORF">JDO7802_01061</name>
</gene>
<keyword evidence="1" id="KW-0812">Transmembrane</keyword>
<keyword evidence="1" id="KW-1133">Transmembrane helix</keyword>
<dbReference type="EMBL" id="CXSU01000011">
    <property type="protein sequence ID" value="CTQ49052.1"/>
    <property type="molecule type" value="Genomic_DNA"/>
</dbReference>
<feature type="transmembrane region" description="Helical" evidence="1">
    <location>
        <begin position="179"/>
        <end position="200"/>
    </location>
</feature>
<protein>
    <submittedName>
        <fullName evidence="3">VPLPA-CTERM protein sorting domain protein</fullName>
    </submittedName>
</protein>
<reference evidence="3 4" key="1">
    <citation type="submission" date="2015-07" db="EMBL/GenBank/DDBJ databases">
        <authorList>
            <person name="Noorani M."/>
        </authorList>
    </citation>
    <scope>NUCLEOTIDE SEQUENCE [LARGE SCALE GENOMIC DNA]</scope>
    <source>
        <strain evidence="3 4">CECT 7802</strain>
    </source>
</reference>
<sequence>MKQILVPLAVMAAFILPAGEAGAAVIGTYDFDYSDTGNRSGQGRDQNANGVLISDDGSTFRDSFSFGDLSGAIIESFDLSFTFSGAGPTSFTIFTLEEWTVTLEGSDPTGTSDDLFGTLVDATAPLAGTIDATTAPGSSFFDDALANLGFDFSFEQDGLLPGNSFRLAGASLSVNGTAAVVPLPAPGFLLLAALGGLAMLRRRKTADVVA</sequence>
<dbReference type="OrthoDB" id="7658778at2"/>
<evidence type="ECO:0000313" key="4">
    <source>
        <dbReference type="Proteomes" id="UP000049222"/>
    </source>
</evidence>
<evidence type="ECO:0000256" key="1">
    <source>
        <dbReference type="SAM" id="Phobius"/>
    </source>
</evidence>
<dbReference type="NCBIfam" id="TIGR03370">
    <property type="entry name" value="VPLPA-CTERM"/>
    <property type="match status" value="1"/>
</dbReference>
<proteinExistence type="predicted"/>
<organism evidence="3 4">
    <name type="scientific">Jannaschia donghaensis</name>
    <dbReference type="NCBI Taxonomy" id="420998"/>
    <lineage>
        <taxon>Bacteria</taxon>
        <taxon>Pseudomonadati</taxon>
        <taxon>Pseudomonadota</taxon>
        <taxon>Alphaproteobacteria</taxon>
        <taxon>Rhodobacterales</taxon>
        <taxon>Roseobacteraceae</taxon>
        <taxon>Jannaschia</taxon>
    </lineage>
</organism>
<dbReference type="InterPro" id="IPR022472">
    <property type="entry name" value="VPLPA-CTERM"/>
</dbReference>
<dbReference type="Proteomes" id="UP000049222">
    <property type="component" value="Unassembled WGS sequence"/>
</dbReference>
<evidence type="ECO:0000256" key="2">
    <source>
        <dbReference type="SAM" id="SignalP"/>
    </source>
</evidence>
<name>A0A0M6YFB2_9RHOB</name>
<accession>A0A0M6YFB2</accession>
<keyword evidence="1" id="KW-0472">Membrane</keyword>
<keyword evidence="4" id="KW-1185">Reference proteome</keyword>
<dbReference type="STRING" id="420998.JDO7802_01061"/>
<dbReference type="RefSeq" id="WP_055083373.1">
    <property type="nucleotide sequence ID" value="NZ_CXSU01000011.1"/>
</dbReference>
<dbReference type="AlphaFoldDB" id="A0A0M6YFB2"/>
<feature type="chain" id="PRO_5005807788" evidence="2">
    <location>
        <begin position="24"/>
        <end position="210"/>
    </location>
</feature>
<feature type="signal peptide" evidence="2">
    <location>
        <begin position="1"/>
        <end position="23"/>
    </location>
</feature>
<keyword evidence="2" id="KW-0732">Signal</keyword>